<dbReference type="PANTHER" id="PTHR19965:SF35">
    <property type="entry name" value="RNA ANNEALING PROTEIN YRA1"/>
    <property type="match status" value="1"/>
</dbReference>
<feature type="region of interest" description="Disordered" evidence="3">
    <location>
        <begin position="178"/>
        <end position="246"/>
    </location>
</feature>
<dbReference type="InterPro" id="IPR012677">
    <property type="entry name" value="Nucleotide-bd_a/b_plait_sf"/>
</dbReference>
<dbReference type="EMBL" id="LN483332">
    <property type="protein sequence ID" value="CED85176.1"/>
    <property type="molecule type" value="Genomic_DNA"/>
</dbReference>
<feature type="region of interest" description="Disordered" evidence="3">
    <location>
        <begin position="1"/>
        <end position="43"/>
    </location>
</feature>
<feature type="domain" description="RRM" evidence="4">
    <location>
        <begin position="88"/>
        <end position="169"/>
    </location>
</feature>
<organism evidence="5">
    <name type="scientific">Phaffia rhodozyma</name>
    <name type="common">Yeast</name>
    <name type="synonym">Xanthophyllomyces dendrorhous</name>
    <dbReference type="NCBI Taxonomy" id="264483"/>
    <lineage>
        <taxon>Eukaryota</taxon>
        <taxon>Fungi</taxon>
        <taxon>Dikarya</taxon>
        <taxon>Basidiomycota</taxon>
        <taxon>Agaricomycotina</taxon>
        <taxon>Tremellomycetes</taxon>
        <taxon>Cystofilobasidiales</taxon>
        <taxon>Mrakiaceae</taxon>
        <taxon>Phaffia</taxon>
    </lineage>
</organism>
<dbReference type="PROSITE" id="PS50102">
    <property type="entry name" value="RRM"/>
    <property type="match status" value="1"/>
</dbReference>
<name>A0A0F7SUJ4_PHARH</name>
<evidence type="ECO:0000259" key="4">
    <source>
        <dbReference type="PROSITE" id="PS50102"/>
    </source>
</evidence>
<proteinExistence type="predicted"/>
<feature type="compositionally biased region" description="Low complexity" evidence="3">
    <location>
        <begin position="178"/>
        <end position="190"/>
    </location>
</feature>
<accession>A0A0F7SUJ4</accession>
<dbReference type="InterPro" id="IPR051229">
    <property type="entry name" value="ALYREF_mRNA_export"/>
</dbReference>
<dbReference type="Gene3D" id="3.30.70.330">
    <property type="match status" value="1"/>
</dbReference>
<evidence type="ECO:0000256" key="1">
    <source>
        <dbReference type="ARBA" id="ARBA00022884"/>
    </source>
</evidence>
<dbReference type="SMART" id="SM00360">
    <property type="entry name" value="RRM"/>
    <property type="match status" value="1"/>
</dbReference>
<dbReference type="AlphaFoldDB" id="A0A0F7SUJ4"/>
<dbReference type="InterPro" id="IPR035979">
    <property type="entry name" value="RBD_domain_sf"/>
</dbReference>
<dbReference type="SUPFAM" id="SSF54928">
    <property type="entry name" value="RNA-binding domain, RBD"/>
    <property type="match status" value="1"/>
</dbReference>
<feature type="compositionally biased region" description="Polar residues" evidence="3">
    <location>
        <begin position="236"/>
        <end position="246"/>
    </location>
</feature>
<dbReference type="SMART" id="SM01218">
    <property type="entry name" value="FoP_duplication"/>
    <property type="match status" value="1"/>
</dbReference>
<sequence length="246" mass="25713">MDIDMSLDEIITTNKKSNNRRNGRAGGRAPANGNAKPAGGAARERYAKDVPTNKNGNVQSRQQAAAARVQAQGAAAPAAGADASFHAVKIIISNLPLDVDDQAVKDLFQSTIGPTRECYLAYDKNGKHKGVATVVFSRKGDAQKAFKTYNNRLVDGRTPMKVELVFAKPPAAPLAARVATPVAPAATAPAARREGGGRAGGRGPKKSGPGAKAARSDTGRRPQKTQAELDAEMEAWSSNQNTESAA</sequence>
<dbReference type="InterPro" id="IPR000504">
    <property type="entry name" value="RRM_dom"/>
</dbReference>
<feature type="compositionally biased region" description="Low complexity" evidence="3">
    <location>
        <begin position="27"/>
        <end position="41"/>
    </location>
</feature>
<dbReference type="InterPro" id="IPR025715">
    <property type="entry name" value="FoP_C"/>
</dbReference>
<dbReference type="PANTHER" id="PTHR19965">
    <property type="entry name" value="RNA AND EXPORT FACTOR BINDING PROTEIN"/>
    <property type="match status" value="1"/>
</dbReference>
<dbReference type="GO" id="GO:0005634">
    <property type="term" value="C:nucleus"/>
    <property type="evidence" value="ECO:0007669"/>
    <property type="project" value="TreeGrafter"/>
</dbReference>
<reference evidence="5" key="1">
    <citation type="submission" date="2014-08" db="EMBL/GenBank/DDBJ databases">
        <authorList>
            <person name="Sharma Rahul"/>
            <person name="Thines Marco"/>
        </authorList>
    </citation>
    <scope>NUCLEOTIDE SEQUENCE</scope>
</reference>
<dbReference type="Pfam" id="PF00076">
    <property type="entry name" value="RRM_1"/>
    <property type="match status" value="1"/>
</dbReference>
<evidence type="ECO:0000313" key="5">
    <source>
        <dbReference type="EMBL" id="CED85176.1"/>
    </source>
</evidence>
<keyword evidence="1 2" id="KW-0694">RNA-binding</keyword>
<protein>
    <submittedName>
        <fullName evidence="5">RRM motif-containing protein</fullName>
    </submittedName>
</protein>
<evidence type="ECO:0000256" key="3">
    <source>
        <dbReference type="SAM" id="MobiDB-lite"/>
    </source>
</evidence>
<evidence type="ECO:0000256" key="2">
    <source>
        <dbReference type="PROSITE-ProRule" id="PRU00176"/>
    </source>
</evidence>
<dbReference type="GO" id="GO:0003729">
    <property type="term" value="F:mRNA binding"/>
    <property type="evidence" value="ECO:0007669"/>
    <property type="project" value="TreeGrafter"/>
</dbReference>